<evidence type="ECO:0000313" key="4">
    <source>
        <dbReference type="Proteomes" id="UP000823913"/>
    </source>
</evidence>
<evidence type="ECO:0000256" key="2">
    <source>
        <dbReference type="SAM" id="Phobius"/>
    </source>
</evidence>
<organism evidence="3 4">
    <name type="scientific">Candidatus Coproplasma avicola</name>
    <dbReference type="NCBI Taxonomy" id="2840744"/>
    <lineage>
        <taxon>Bacteria</taxon>
        <taxon>Bacillati</taxon>
        <taxon>Bacillota</taxon>
        <taxon>Clostridia</taxon>
        <taxon>Eubacteriales</taxon>
        <taxon>Candidatus Coproplasma</taxon>
    </lineage>
</organism>
<keyword evidence="2" id="KW-1133">Transmembrane helix</keyword>
<name>A0A9D1E6U6_9FIRM</name>
<protein>
    <recommendedName>
        <fullName evidence="5">DUF2812 domain-containing protein</fullName>
    </recommendedName>
</protein>
<reference evidence="3" key="1">
    <citation type="submission" date="2020-10" db="EMBL/GenBank/DDBJ databases">
        <authorList>
            <person name="Gilroy R."/>
        </authorList>
    </citation>
    <scope>NUCLEOTIDE SEQUENCE</scope>
    <source>
        <strain evidence="3">ChiW16-3235</strain>
    </source>
</reference>
<dbReference type="AlphaFoldDB" id="A0A9D1E6U6"/>
<dbReference type="Proteomes" id="UP000823913">
    <property type="component" value="Unassembled WGS sequence"/>
</dbReference>
<evidence type="ECO:0000313" key="3">
    <source>
        <dbReference type="EMBL" id="HIR67473.1"/>
    </source>
</evidence>
<feature type="transmembrane region" description="Helical" evidence="2">
    <location>
        <begin position="90"/>
        <end position="113"/>
    </location>
</feature>
<feature type="region of interest" description="Disordered" evidence="1">
    <location>
        <begin position="175"/>
        <end position="198"/>
    </location>
</feature>
<proteinExistence type="predicted"/>
<comment type="caution">
    <text evidence="3">The sequence shown here is derived from an EMBL/GenBank/DDBJ whole genome shotgun (WGS) entry which is preliminary data.</text>
</comment>
<sequence length="198" mass="22412">MSKDYNNYDYLSVSVKSDQLSRILQCYRALGWTEITTEDDKQYYDMKYVRLRRPHKIPNKDRLQYLQVRMERAINSLVEITGNAHVKSTAVAVFIVFVAVCFAVLGLWLVMSFSDVLNFIGWICVGLSLAGAVLSVILCFVLRRRECKIATGKIIEKLRLTQALIEEAIELVPADTEKSEGFDDPAPQEVNGQEAVNG</sequence>
<keyword evidence="2" id="KW-0812">Transmembrane</keyword>
<evidence type="ECO:0008006" key="5">
    <source>
        <dbReference type="Google" id="ProtNLM"/>
    </source>
</evidence>
<reference evidence="3" key="2">
    <citation type="journal article" date="2021" name="PeerJ">
        <title>Extensive microbial diversity within the chicken gut microbiome revealed by metagenomics and culture.</title>
        <authorList>
            <person name="Gilroy R."/>
            <person name="Ravi A."/>
            <person name="Getino M."/>
            <person name="Pursley I."/>
            <person name="Horton D.L."/>
            <person name="Alikhan N.F."/>
            <person name="Baker D."/>
            <person name="Gharbi K."/>
            <person name="Hall N."/>
            <person name="Watson M."/>
            <person name="Adriaenssens E.M."/>
            <person name="Foster-Nyarko E."/>
            <person name="Jarju S."/>
            <person name="Secka A."/>
            <person name="Antonio M."/>
            <person name="Oren A."/>
            <person name="Chaudhuri R.R."/>
            <person name="La Ragione R."/>
            <person name="Hildebrand F."/>
            <person name="Pallen M.J."/>
        </authorList>
    </citation>
    <scope>NUCLEOTIDE SEQUENCE</scope>
    <source>
        <strain evidence="3">ChiW16-3235</strain>
    </source>
</reference>
<evidence type="ECO:0000256" key="1">
    <source>
        <dbReference type="SAM" id="MobiDB-lite"/>
    </source>
</evidence>
<accession>A0A9D1E6U6</accession>
<gene>
    <name evidence="3" type="ORF">IAB94_05460</name>
</gene>
<feature type="transmembrane region" description="Helical" evidence="2">
    <location>
        <begin position="119"/>
        <end position="142"/>
    </location>
</feature>
<dbReference type="EMBL" id="DVHK01000111">
    <property type="protein sequence ID" value="HIR67473.1"/>
    <property type="molecule type" value="Genomic_DNA"/>
</dbReference>
<keyword evidence="2" id="KW-0472">Membrane</keyword>